<dbReference type="Proteomes" id="UP000176204">
    <property type="component" value="Chromosome I"/>
</dbReference>
<gene>
    <name evidence="1" type="ORF">PYTT_1036</name>
</gene>
<reference evidence="2" key="1">
    <citation type="submission" date="2016-09" db="EMBL/GenBank/DDBJ databases">
        <authorList>
            <person name="Koehorst J."/>
        </authorList>
    </citation>
    <scope>NUCLEOTIDE SEQUENCE [LARGE SCALE GENOMIC DNA]</scope>
</reference>
<organism evidence="1 2">
    <name type="scientific">Akkermansia glycaniphila</name>
    <dbReference type="NCBI Taxonomy" id="1679444"/>
    <lineage>
        <taxon>Bacteria</taxon>
        <taxon>Pseudomonadati</taxon>
        <taxon>Verrucomicrobiota</taxon>
        <taxon>Verrucomicrobiia</taxon>
        <taxon>Verrucomicrobiales</taxon>
        <taxon>Akkermansiaceae</taxon>
        <taxon>Akkermansia</taxon>
    </lineage>
</organism>
<accession>A0A1C7PDP6</accession>
<sequence length="110" mass="12408">MKTHILIPAASGLCLILAACSDNSPNGLFRQTISILNDIRDKESADLAAPELERLMSEIKQVMHSEPYKGQSMETLIEKNTREAFETQMQRIMHARAYGSKKLAEIFRSK</sequence>
<dbReference type="STRING" id="1679444.PYTT_1036"/>
<dbReference type="AlphaFoldDB" id="A0A1C7PDP6"/>
<dbReference type="PROSITE" id="PS51257">
    <property type="entry name" value="PROKAR_LIPOPROTEIN"/>
    <property type="match status" value="1"/>
</dbReference>
<dbReference type="EMBL" id="LT629973">
    <property type="protein sequence ID" value="SEH82667.1"/>
    <property type="molecule type" value="Genomic_DNA"/>
</dbReference>
<evidence type="ECO:0008006" key="3">
    <source>
        <dbReference type="Google" id="ProtNLM"/>
    </source>
</evidence>
<dbReference type="KEGG" id="agl:PYTT_1036"/>
<dbReference type="RefSeq" id="WP_067773408.1">
    <property type="nucleotide sequence ID" value="NZ_JACVVN010000007.1"/>
</dbReference>
<evidence type="ECO:0000313" key="1">
    <source>
        <dbReference type="EMBL" id="SEH82667.1"/>
    </source>
</evidence>
<proteinExistence type="predicted"/>
<name>A0A1C7PDP6_9BACT</name>
<evidence type="ECO:0000313" key="2">
    <source>
        <dbReference type="Proteomes" id="UP000176204"/>
    </source>
</evidence>
<protein>
    <recommendedName>
        <fullName evidence="3">Lipoprotein</fullName>
    </recommendedName>
</protein>
<keyword evidence="2" id="KW-1185">Reference proteome</keyword>